<dbReference type="Gene3D" id="3.40.50.1950">
    <property type="entry name" value="Flavin prenyltransferase-like"/>
    <property type="match status" value="1"/>
</dbReference>
<accession>A0ABM8YIG4</accession>
<evidence type="ECO:0000313" key="3">
    <source>
        <dbReference type="Proteomes" id="UP000789833"/>
    </source>
</evidence>
<evidence type="ECO:0000313" key="2">
    <source>
        <dbReference type="EMBL" id="CAG9619660.1"/>
    </source>
</evidence>
<dbReference type="InterPro" id="IPR014214">
    <property type="entry name" value="Dipicolinic_acid_synth_B"/>
</dbReference>
<dbReference type="Pfam" id="PF02441">
    <property type="entry name" value="Flavoprotein"/>
    <property type="match status" value="1"/>
</dbReference>
<dbReference type="InterPro" id="IPR003382">
    <property type="entry name" value="Flavoprotein"/>
</dbReference>
<reference evidence="2 3" key="1">
    <citation type="submission" date="2021-10" db="EMBL/GenBank/DDBJ databases">
        <authorList>
            <person name="Criscuolo A."/>
        </authorList>
    </citation>
    <scope>NUCLEOTIDE SEQUENCE [LARGE SCALE GENOMIC DNA]</scope>
    <source>
        <strain evidence="3">CIP 111883</strain>
    </source>
</reference>
<dbReference type="RefSeq" id="WP_230499603.1">
    <property type="nucleotide sequence ID" value="NZ_CAKJTJ010000002.1"/>
</dbReference>
<comment type="caution">
    <text evidence="2">The sequence shown here is derived from an EMBL/GenBank/DDBJ whole genome shotgun (WGS) entry which is preliminary data.</text>
</comment>
<organism evidence="2 3">
    <name type="scientific">Sutcliffiella rhizosphaerae</name>
    <dbReference type="NCBI Taxonomy" id="2880967"/>
    <lineage>
        <taxon>Bacteria</taxon>
        <taxon>Bacillati</taxon>
        <taxon>Bacillota</taxon>
        <taxon>Bacilli</taxon>
        <taxon>Bacillales</taxon>
        <taxon>Bacillaceae</taxon>
        <taxon>Sutcliffiella</taxon>
    </lineage>
</organism>
<evidence type="ECO:0000259" key="1">
    <source>
        <dbReference type="Pfam" id="PF02441"/>
    </source>
</evidence>
<dbReference type="PIRSF" id="PIRSF001390">
    <property type="entry name" value="Dipicolinate_synth_subunit_B"/>
    <property type="match status" value="1"/>
</dbReference>
<keyword evidence="2" id="KW-0560">Oxidoreductase</keyword>
<protein>
    <submittedName>
        <fullName evidence="2">Dipicolinate synthase subunit B</fullName>
        <ecNumber evidence="2">1.3.1.-</ecNumber>
    </submittedName>
</protein>
<dbReference type="NCBIfam" id="TIGR02852">
    <property type="entry name" value="spore_dpaB"/>
    <property type="match status" value="1"/>
</dbReference>
<dbReference type="InterPro" id="IPR036551">
    <property type="entry name" value="Flavin_trans-like"/>
</dbReference>
<name>A0ABM8YIG4_9BACI</name>
<dbReference type="NCBIfam" id="NF006161">
    <property type="entry name" value="PRK08305.1"/>
    <property type="match status" value="1"/>
</dbReference>
<dbReference type="EMBL" id="CAKJTJ010000002">
    <property type="protein sequence ID" value="CAG9619660.1"/>
    <property type="molecule type" value="Genomic_DNA"/>
</dbReference>
<dbReference type="GO" id="GO:0016491">
    <property type="term" value="F:oxidoreductase activity"/>
    <property type="evidence" value="ECO:0007669"/>
    <property type="project" value="UniProtKB-KW"/>
</dbReference>
<dbReference type="EC" id="1.3.1.-" evidence="2"/>
<sequence length="200" mass="21847">MQLKGKRLGFGLTGSHCTYDAVVPELQKLVDAGAEVLPVVTSTVQHTTTRFGQGEDWIKKIEEITGNKVIDSIVKAEPLGPKIPLDCMIIAPLTGNSMSKLANALTDSPVLMAAKATLRNHHPVVLGISTNDALGLNGINLMRLMATKNIYFIPYGQDAPEKKPNSMVARMNMLVPTVLHALEHKQVQPVIVERYKDDQQ</sequence>
<gene>
    <name evidence="2" type="primary">dpaB</name>
    <name evidence="2" type="ORF">BACCIP111883_00428</name>
</gene>
<feature type="domain" description="Flavoprotein" evidence="1">
    <location>
        <begin position="6"/>
        <end position="179"/>
    </location>
</feature>
<dbReference type="SUPFAM" id="SSF52507">
    <property type="entry name" value="Homo-oligomeric flavin-containing Cys decarboxylases, HFCD"/>
    <property type="match status" value="1"/>
</dbReference>
<dbReference type="Proteomes" id="UP000789833">
    <property type="component" value="Unassembled WGS sequence"/>
</dbReference>
<proteinExistence type="predicted"/>
<keyword evidence="3" id="KW-1185">Reference proteome</keyword>